<comment type="subcellular location">
    <subcellularLocation>
        <location evidence="1">Cytoplasm</location>
    </subcellularLocation>
</comment>
<evidence type="ECO:0000256" key="4">
    <source>
        <dbReference type="ARBA" id="ARBA00023315"/>
    </source>
</evidence>
<keyword evidence="3 5" id="KW-0808">Transferase</keyword>
<dbReference type="AlphaFoldDB" id="A0A1W1CYU4"/>
<dbReference type="NCBIfam" id="TIGR00667">
    <property type="entry name" value="aat"/>
    <property type="match status" value="1"/>
</dbReference>
<gene>
    <name evidence="5" type="ORF">MNB_SV-13-1035</name>
</gene>
<dbReference type="InterPro" id="IPR042221">
    <property type="entry name" value="Leu/Phe-tRNA_Trfase_N"/>
</dbReference>
<dbReference type="HAMAP" id="MF_00688">
    <property type="entry name" value="Leu_Phe_trans"/>
    <property type="match status" value="1"/>
</dbReference>
<evidence type="ECO:0000313" key="5">
    <source>
        <dbReference type="EMBL" id="SFV70949.1"/>
    </source>
</evidence>
<proteinExistence type="inferred from homology"/>
<dbReference type="InterPro" id="IPR004616">
    <property type="entry name" value="Leu/Phe-tRNA_Trfase"/>
</dbReference>
<dbReference type="InterPro" id="IPR016181">
    <property type="entry name" value="Acyl_CoA_acyltransferase"/>
</dbReference>
<name>A0A1W1CYU4_9ZZZZ</name>
<dbReference type="Gene3D" id="3.40.630.70">
    <property type="entry name" value="Leucyl/phenylalanyl-tRNA-protein transferase, C-terminal domain"/>
    <property type="match status" value="1"/>
</dbReference>
<dbReference type="FunFam" id="3.30.70.3550:FF:000001">
    <property type="entry name" value="Leucyl/phenylalanyl-tRNA--protein transferase"/>
    <property type="match status" value="1"/>
</dbReference>
<accession>A0A1W1CYU4</accession>
<keyword evidence="2" id="KW-0963">Cytoplasm</keyword>
<dbReference type="GO" id="GO:0008914">
    <property type="term" value="F:leucyl-tRNA--protein transferase activity"/>
    <property type="evidence" value="ECO:0007669"/>
    <property type="project" value="UniProtKB-EC"/>
</dbReference>
<dbReference type="Pfam" id="PF03588">
    <property type="entry name" value="Leu_Phe_trans"/>
    <property type="match status" value="1"/>
</dbReference>
<evidence type="ECO:0000256" key="3">
    <source>
        <dbReference type="ARBA" id="ARBA00022679"/>
    </source>
</evidence>
<sequence>MFLGDEDDYYVMPLNEASLAFPNPRLADDEGLLAYGGDLSSQRLLHAYKKGIFPWYAEGDPILWWSPNPRLILYSHNFKVRKSFKRVLRSGKFEVTFDRNFREVISHCASVRRNGQASSWIVEEIKDAYIKLHDEGYGHSVEVYLEGKLVGGLYGIAFGKAFFGESMFSLCSDASKVAFKALSDVLGERGYDFIDCQMKTDHMVGLGAIVVEREVFLDALEVAITKPTDFGKWHDFSWEYKE</sequence>
<reference evidence="5" key="1">
    <citation type="submission" date="2016-10" db="EMBL/GenBank/DDBJ databases">
        <authorList>
            <person name="de Groot N.N."/>
        </authorList>
    </citation>
    <scope>NUCLEOTIDE SEQUENCE</scope>
</reference>
<dbReference type="GO" id="GO:0005737">
    <property type="term" value="C:cytoplasm"/>
    <property type="evidence" value="ECO:0007669"/>
    <property type="project" value="UniProtKB-SubCell"/>
</dbReference>
<dbReference type="PANTHER" id="PTHR30098">
    <property type="entry name" value="LEUCYL/PHENYLALANYL-TRNA--PROTEIN TRANSFERASE"/>
    <property type="match status" value="1"/>
</dbReference>
<keyword evidence="4 5" id="KW-0012">Acyltransferase</keyword>
<dbReference type="SUPFAM" id="SSF55729">
    <property type="entry name" value="Acyl-CoA N-acyltransferases (Nat)"/>
    <property type="match status" value="1"/>
</dbReference>
<dbReference type="GO" id="GO:0030163">
    <property type="term" value="P:protein catabolic process"/>
    <property type="evidence" value="ECO:0007669"/>
    <property type="project" value="InterPro"/>
</dbReference>
<dbReference type="PANTHER" id="PTHR30098:SF2">
    <property type="entry name" value="LEUCYL_PHENYLALANYL-TRNA--PROTEIN TRANSFERASE"/>
    <property type="match status" value="1"/>
</dbReference>
<dbReference type="EMBL" id="FPHM01000182">
    <property type="protein sequence ID" value="SFV70949.1"/>
    <property type="molecule type" value="Genomic_DNA"/>
</dbReference>
<dbReference type="EC" id="2.3.2.6" evidence="5"/>
<dbReference type="InterPro" id="IPR042203">
    <property type="entry name" value="Leu/Phe-tRNA_Trfase_C"/>
</dbReference>
<protein>
    <submittedName>
        <fullName evidence="5">Leucyl/phenylalanyl-tRNA--protein transferase</fullName>
        <ecNumber evidence="5">2.3.2.6</ecNumber>
    </submittedName>
</protein>
<dbReference type="Gene3D" id="3.30.70.3550">
    <property type="entry name" value="Leucyl/phenylalanyl-tRNA-protein transferase, N-terminal domain"/>
    <property type="match status" value="1"/>
</dbReference>
<evidence type="ECO:0000256" key="2">
    <source>
        <dbReference type="ARBA" id="ARBA00022490"/>
    </source>
</evidence>
<organism evidence="5">
    <name type="scientific">hydrothermal vent metagenome</name>
    <dbReference type="NCBI Taxonomy" id="652676"/>
    <lineage>
        <taxon>unclassified sequences</taxon>
        <taxon>metagenomes</taxon>
        <taxon>ecological metagenomes</taxon>
    </lineage>
</organism>
<evidence type="ECO:0000256" key="1">
    <source>
        <dbReference type="ARBA" id="ARBA00004496"/>
    </source>
</evidence>